<keyword evidence="1" id="KW-0472">Membrane</keyword>
<organism evidence="2 3">
    <name type="scientific">Staphylococcus phage Team1</name>
    <dbReference type="NCBI Taxonomy" id="1262512"/>
    <lineage>
        <taxon>Viruses</taxon>
        <taxon>Duplodnaviria</taxon>
        <taxon>Heunggongvirae</taxon>
        <taxon>Uroviricota</taxon>
        <taxon>Caudoviricetes</taxon>
        <taxon>Herelleviridae</taxon>
        <taxon>Twortvirinae</taxon>
        <taxon>Kayvirus</taxon>
        <taxon>Kayvirus G1</taxon>
    </lineage>
</organism>
<feature type="transmembrane region" description="Helical" evidence="1">
    <location>
        <begin position="6"/>
        <end position="24"/>
    </location>
</feature>
<reference evidence="2 3" key="1">
    <citation type="journal article" date="2014" name="PLoS ONE">
        <title>Improving the Safety of Staphylococcus aureus Polyvalent Phages by Their Production on a Staphylococcus xylosus Strain.</title>
        <authorList>
            <person name="El Haddad L."/>
            <person name="Ben Abdallah N."/>
            <person name="Plante P.L."/>
            <person name="Dumaresq J."/>
            <person name="Katsarava R."/>
            <person name="Labrie S."/>
            <person name="Corbeil J."/>
            <person name="St-Gelais D."/>
            <person name="Moineau S."/>
        </authorList>
    </citation>
    <scope>NUCLEOTIDE SEQUENCE [LARGE SCALE GENOMIC DNA]</scope>
</reference>
<evidence type="ECO:0000256" key="1">
    <source>
        <dbReference type="SAM" id="Phobius"/>
    </source>
</evidence>
<protein>
    <submittedName>
        <fullName evidence="2">Membrane protein</fullName>
    </submittedName>
</protein>
<keyword evidence="1" id="KW-1133">Transmembrane helix</keyword>
<evidence type="ECO:0000313" key="3">
    <source>
        <dbReference type="Proteomes" id="UP000028568"/>
    </source>
</evidence>
<dbReference type="KEGG" id="vg:22276486"/>
<name>A0A075BF33_9CAUD</name>
<proteinExistence type="predicted"/>
<accession>A0A075BF33</accession>
<dbReference type="Proteomes" id="UP000028568">
    <property type="component" value="Segment"/>
</dbReference>
<evidence type="ECO:0000313" key="2">
    <source>
        <dbReference type="EMBL" id="AFX93340.1"/>
    </source>
</evidence>
<dbReference type="GeneID" id="22276486"/>
<sequence length="57" mass="6692">MILFSTIVIYSIVFILYIVLKTIYIKSNMSRIDNTTELLKILQEDIEGKIKKEGRNK</sequence>
<dbReference type="EMBL" id="KC012913">
    <property type="protein sequence ID" value="AFX93340.1"/>
    <property type="molecule type" value="Genomic_DNA"/>
</dbReference>
<keyword evidence="1" id="KW-0812">Transmembrane</keyword>
<dbReference type="RefSeq" id="YP_009098223.1">
    <property type="nucleotide sequence ID" value="NC_025417.1"/>
</dbReference>